<dbReference type="Proteomes" id="UP001604336">
    <property type="component" value="Unassembled WGS sequence"/>
</dbReference>
<evidence type="ECO:0000256" key="1">
    <source>
        <dbReference type="SAM" id="MobiDB-lite"/>
    </source>
</evidence>
<dbReference type="EMBL" id="JBFOLK010000008">
    <property type="protein sequence ID" value="KAL2493479.1"/>
    <property type="molecule type" value="Genomic_DNA"/>
</dbReference>
<proteinExistence type="predicted"/>
<name>A0ABD1S2L0_9LAMI</name>
<sequence>MRSCITLALCEPAGVTGVEIPTPPTSPEIPPTPPMESSSTSISLKTYRNIISVENESELFDRIKNLEQMEFYNLPPQNNAGDYQRLVREHFEQALNVPHYIEIYDQEFFEIKVLEQKGLLQDRLFHLMLTENNLKRIMEISPYTNIRKEAFDFIEDKLESVSALRHAFQRNLMEAAAALVVLAQAVSPAVPESHRHVSSFVGDRRGVRKLVLAPLCLVTRPPKSKVRPKGLVSKISLLAMS</sequence>
<evidence type="ECO:0000313" key="3">
    <source>
        <dbReference type="Proteomes" id="UP001604336"/>
    </source>
</evidence>
<accession>A0ABD1S2L0</accession>
<dbReference type="AlphaFoldDB" id="A0ABD1S2L0"/>
<organism evidence="2 3">
    <name type="scientific">Abeliophyllum distichum</name>
    <dbReference type="NCBI Taxonomy" id="126358"/>
    <lineage>
        <taxon>Eukaryota</taxon>
        <taxon>Viridiplantae</taxon>
        <taxon>Streptophyta</taxon>
        <taxon>Embryophyta</taxon>
        <taxon>Tracheophyta</taxon>
        <taxon>Spermatophyta</taxon>
        <taxon>Magnoliopsida</taxon>
        <taxon>eudicotyledons</taxon>
        <taxon>Gunneridae</taxon>
        <taxon>Pentapetalae</taxon>
        <taxon>asterids</taxon>
        <taxon>lamiids</taxon>
        <taxon>Lamiales</taxon>
        <taxon>Oleaceae</taxon>
        <taxon>Forsythieae</taxon>
        <taxon>Abeliophyllum</taxon>
    </lineage>
</organism>
<comment type="caution">
    <text evidence="2">The sequence shown here is derived from an EMBL/GenBank/DDBJ whole genome shotgun (WGS) entry which is preliminary data.</text>
</comment>
<evidence type="ECO:0000313" key="2">
    <source>
        <dbReference type="EMBL" id="KAL2493479.1"/>
    </source>
</evidence>
<keyword evidence="3" id="KW-1185">Reference proteome</keyword>
<feature type="compositionally biased region" description="Pro residues" evidence="1">
    <location>
        <begin position="21"/>
        <end position="34"/>
    </location>
</feature>
<feature type="region of interest" description="Disordered" evidence="1">
    <location>
        <begin position="18"/>
        <end position="40"/>
    </location>
</feature>
<protein>
    <submittedName>
        <fullName evidence="2">Uncharacterized protein</fullName>
    </submittedName>
</protein>
<reference evidence="3" key="1">
    <citation type="submission" date="2024-07" db="EMBL/GenBank/DDBJ databases">
        <title>Two chromosome-level genome assemblies of Korean endemic species Abeliophyllum distichum and Forsythia ovata (Oleaceae).</title>
        <authorList>
            <person name="Jang H."/>
        </authorList>
    </citation>
    <scope>NUCLEOTIDE SEQUENCE [LARGE SCALE GENOMIC DNA]</scope>
</reference>
<gene>
    <name evidence="2" type="ORF">Adt_29107</name>
</gene>